<dbReference type="InterPro" id="IPR004563">
    <property type="entry name" value="Apolipo_AcylTrfase"/>
</dbReference>
<dbReference type="Pfam" id="PF20154">
    <property type="entry name" value="LNT_N"/>
    <property type="match status" value="1"/>
</dbReference>
<keyword evidence="12" id="KW-1185">Reference proteome</keyword>
<evidence type="ECO:0000313" key="12">
    <source>
        <dbReference type="Proteomes" id="UP000000321"/>
    </source>
</evidence>
<evidence type="ECO:0000256" key="1">
    <source>
        <dbReference type="ARBA" id="ARBA00004651"/>
    </source>
</evidence>
<comment type="function">
    <text evidence="9">Catalyzes the phospholipid dependent N-acylation of the N-terminal cysteine of apolipoprotein, the last step in lipoprotein maturation.</text>
</comment>
<keyword evidence="5 9" id="KW-0812">Transmembrane</keyword>
<evidence type="ECO:0000256" key="7">
    <source>
        <dbReference type="ARBA" id="ARBA00023136"/>
    </source>
</evidence>
<evidence type="ECO:0000256" key="2">
    <source>
        <dbReference type="ARBA" id="ARBA00010065"/>
    </source>
</evidence>
<dbReference type="HOGENOM" id="CLU_019563_3_1_5"/>
<dbReference type="AlphaFoldDB" id="Q1YFF4"/>
<dbReference type="InterPro" id="IPR003010">
    <property type="entry name" value="C-N_Hydrolase"/>
</dbReference>
<feature type="domain" description="CN hydrolase" evidence="10">
    <location>
        <begin position="269"/>
        <end position="536"/>
    </location>
</feature>
<evidence type="ECO:0000256" key="4">
    <source>
        <dbReference type="ARBA" id="ARBA00022679"/>
    </source>
</evidence>
<keyword evidence="11" id="KW-0449">Lipoprotein</keyword>
<feature type="transmembrane region" description="Helical" evidence="9">
    <location>
        <begin position="163"/>
        <end position="186"/>
    </location>
</feature>
<dbReference type="BioCyc" id="AURANTIMONAS:SI859A1_03227-MONOMER"/>
<dbReference type="Pfam" id="PF00795">
    <property type="entry name" value="CN_hydrolase"/>
    <property type="match status" value="1"/>
</dbReference>
<comment type="pathway">
    <text evidence="9">Protein modification; lipoprotein biosynthesis (N-acyl transfer).</text>
</comment>
<keyword evidence="6 9" id="KW-1133">Transmembrane helix</keyword>
<comment type="catalytic activity">
    <reaction evidence="9">
        <text>N-terminal S-1,2-diacyl-sn-glyceryl-L-cysteinyl-[lipoprotein] + a glycerophospholipid = N-acyl-S-1,2-diacyl-sn-glyceryl-L-cysteinyl-[lipoprotein] + a 2-acyl-sn-glycero-3-phospholipid + H(+)</text>
        <dbReference type="Rhea" id="RHEA:48228"/>
        <dbReference type="Rhea" id="RHEA-COMP:14681"/>
        <dbReference type="Rhea" id="RHEA-COMP:14684"/>
        <dbReference type="ChEBI" id="CHEBI:15378"/>
        <dbReference type="ChEBI" id="CHEBI:136912"/>
        <dbReference type="ChEBI" id="CHEBI:140656"/>
        <dbReference type="ChEBI" id="CHEBI:140657"/>
        <dbReference type="ChEBI" id="CHEBI:140660"/>
        <dbReference type="EC" id="2.3.1.269"/>
    </reaction>
</comment>
<evidence type="ECO:0000256" key="8">
    <source>
        <dbReference type="ARBA" id="ARBA00023315"/>
    </source>
</evidence>
<dbReference type="PANTHER" id="PTHR38686">
    <property type="entry name" value="APOLIPOPROTEIN N-ACYLTRANSFERASE"/>
    <property type="match status" value="1"/>
</dbReference>
<comment type="subcellular location">
    <subcellularLocation>
        <location evidence="1 9">Cell membrane</location>
        <topology evidence="1 9">Multi-pass membrane protein</topology>
    </subcellularLocation>
</comment>
<dbReference type="InterPro" id="IPR036526">
    <property type="entry name" value="C-N_Hydrolase_sf"/>
</dbReference>
<reference evidence="11 12" key="1">
    <citation type="journal article" date="2008" name="Appl. Environ. Microbiol.">
        <title>Genomic insights into Mn(II) oxidation by the marine alphaproteobacterium Aurantimonas sp. strain SI85-9A1.</title>
        <authorList>
            <person name="Dick G.J."/>
            <person name="Podell S."/>
            <person name="Johnson H.A."/>
            <person name="Rivera-Espinoza Y."/>
            <person name="Bernier-Latmani R."/>
            <person name="McCarthy J.K."/>
            <person name="Torpey J.W."/>
            <person name="Clement B.G."/>
            <person name="Gaasterland T."/>
            <person name="Tebo B.M."/>
        </authorList>
    </citation>
    <scope>NUCLEOTIDE SEQUENCE [LARGE SCALE GENOMIC DNA]</scope>
    <source>
        <strain evidence="11 12">SI85-9A1</strain>
    </source>
</reference>
<dbReference type="GO" id="GO:0016410">
    <property type="term" value="F:N-acyltransferase activity"/>
    <property type="evidence" value="ECO:0007669"/>
    <property type="project" value="UniProtKB-UniRule"/>
</dbReference>
<dbReference type="NCBIfam" id="TIGR00546">
    <property type="entry name" value="lnt"/>
    <property type="match status" value="1"/>
</dbReference>
<dbReference type="EMBL" id="AAPJ01000006">
    <property type="protein sequence ID" value="EAS49019.1"/>
    <property type="molecule type" value="Genomic_DNA"/>
</dbReference>
<dbReference type="OrthoDB" id="9804277at2"/>
<comment type="similarity">
    <text evidence="2 9">Belongs to the CN hydrolase family. Apolipoprotein N-acyltransferase subfamily.</text>
</comment>
<feature type="transmembrane region" description="Helical" evidence="9">
    <location>
        <begin position="206"/>
        <end position="225"/>
    </location>
</feature>
<feature type="transmembrane region" description="Helical" evidence="9">
    <location>
        <begin position="94"/>
        <end position="114"/>
    </location>
</feature>
<evidence type="ECO:0000256" key="9">
    <source>
        <dbReference type="HAMAP-Rule" id="MF_01148"/>
    </source>
</evidence>
<comment type="caution">
    <text evidence="11">The sequence shown here is derived from an EMBL/GenBank/DDBJ whole genome shotgun (WGS) entry which is preliminary data.</text>
</comment>
<gene>
    <name evidence="9" type="primary">lnt</name>
    <name evidence="11" type="ORF">SI859A1_03227</name>
</gene>
<dbReference type="GO" id="GO:0005886">
    <property type="term" value="C:plasma membrane"/>
    <property type="evidence" value="ECO:0007669"/>
    <property type="project" value="UniProtKB-SubCell"/>
</dbReference>
<evidence type="ECO:0000256" key="5">
    <source>
        <dbReference type="ARBA" id="ARBA00022692"/>
    </source>
</evidence>
<dbReference type="SUPFAM" id="SSF56317">
    <property type="entry name" value="Carbon-nitrogen hydrolase"/>
    <property type="match status" value="1"/>
</dbReference>
<feature type="transmembrane region" description="Helical" evidence="9">
    <location>
        <begin position="549"/>
        <end position="567"/>
    </location>
</feature>
<keyword evidence="8 9" id="KW-0012">Acyltransferase</keyword>
<dbReference type="InterPro" id="IPR045378">
    <property type="entry name" value="LNT_N"/>
</dbReference>
<name>Q1YFF4_AURMS</name>
<dbReference type="PROSITE" id="PS50263">
    <property type="entry name" value="CN_HYDROLASE"/>
    <property type="match status" value="1"/>
</dbReference>
<evidence type="ECO:0000256" key="3">
    <source>
        <dbReference type="ARBA" id="ARBA00022475"/>
    </source>
</evidence>
<dbReference type="CDD" id="cd07571">
    <property type="entry name" value="ALP_N-acyl_transferase"/>
    <property type="match status" value="1"/>
</dbReference>
<protein>
    <recommendedName>
        <fullName evidence="9">Apolipoprotein N-acyltransferase</fullName>
        <shortName evidence="9">ALP N-acyltransferase</shortName>
        <ecNumber evidence="9">2.3.1.269</ecNumber>
    </recommendedName>
</protein>
<dbReference type="Gene3D" id="3.60.110.10">
    <property type="entry name" value="Carbon-nitrogen hydrolase"/>
    <property type="match status" value="1"/>
</dbReference>
<feature type="transmembrane region" description="Helical" evidence="9">
    <location>
        <begin position="232"/>
        <end position="251"/>
    </location>
</feature>
<evidence type="ECO:0000313" key="11">
    <source>
        <dbReference type="EMBL" id="EAS49019.1"/>
    </source>
</evidence>
<evidence type="ECO:0000256" key="6">
    <source>
        <dbReference type="ARBA" id="ARBA00022989"/>
    </source>
</evidence>
<sequence length="574" mass="61539">MPARPNPAGGPVSVISRGDDRVRDDKLLDRIAGWVSLAEGWRRMVLALSAGAICTFALPPYNFPAVGFIGFPLLVWLLDGAAAEPGHSALRRMAPAFVTGWLFGFGYFVAGLWWLGAAMMVDAASFAIFIPLAVLGLPAILAIYFGLAAVLARCVWTDSAYRILALAGSLALFEYLREILFTGFPWNEIGVMAAPLPLLMQTSSLVGVHGLTLLAVVVFASPAVLVDRRGRAAMLATAATLLVLHVGYGAWRLQAHPTELVENVRVRVVQPNILQSLKWDENEAERIFERHLSLTGADAVVASVDPAAAGGAAVDGPADPATRTLVVWPESAFPFLLTERPDAIARIAEALQPGETLIAGAARLEGADITSSRVYNSVYVIDDAGQIVDARDKTHLVPFGEYLPFQDFLEGFGLSQLAEMPGGFSAGTVRSPVPLEGAPSFLPLICYEIIFPSEIEAGAPDDRPGFFVNDTNDAWYGDTPGPYQHLRLAELTSVAFGLPLVRSANTGISVVTDAYGRQLDGLALGATGSIETPLPRAAPATIYASWGNTPFWIAFFIIWMIPIAMRLKMRALID</sequence>
<dbReference type="PANTHER" id="PTHR38686:SF1">
    <property type="entry name" value="APOLIPOPROTEIN N-ACYLTRANSFERASE"/>
    <property type="match status" value="1"/>
</dbReference>
<dbReference type="EC" id="2.3.1.269" evidence="9"/>
<organism evidence="11 12">
    <name type="scientific">Aurantimonas manganoxydans (strain ATCC BAA-1229 / DSM 21871 / SI85-9A1)</name>
    <dbReference type="NCBI Taxonomy" id="287752"/>
    <lineage>
        <taxon>Bacteria</taxon>
        <taxon>Pseudomonadati</taxon>
        <taxon>Pseudomonadota</taxon>
        <taxon>Alphaproteobacteria</taxon>
        <taxon>Hyphomicrobiales</taxon>
        <taxon>Aurantimonadaceae</taxon>
        <taxon>Aurantimonas</taxon>
    </lineage>
</organism>
<dbReference type="HAMAP" id="MF_01148">
    <property type="entry name" value="Lnt"/>
    <property type="match status" value="1"/>
</dbReference>
<accession>Q1YFF4</accession>
<feature type="transmembrane region" description="Helical" evidence="9">
    <location>
        <begin position="65"/>
        <end position="82"/>
    </location>
</feature>
<keyword evidence="3 9" id="KW-1003">Cell membrane</keyword>
<dbReference type="UniPathway" id="UPA00666"/>
<proteinExistence type="inferred from homology"/>
<dbReference type="Proteomes" id="UP000000321">
    <property type="component" value="Unassembled WGS sequence"/>
</dbReference>
<dbReference type="GO" id="GO:0042158">
    <property type="term" value="P:lipoprotein biosynthetic process"/>
    <property type="evidence" value="ECO:0007669"/>
    <property type="project" value="UniProtKB-UniRule"/>
</dbReference>
<keyword evidence="7 9" id="KW-0472">Membrane</keyword>
<feature type="transmembrane region" description="Helical" evidence="9">
    <location>
        <begin position="126"/>
        <end position="151"/>
    </location>
</feature>
<evidence type="ECO:0000259" key="10">
    <source>
        <dbReference type="PROSITE" id="PS50263"/>
    </source>
</evidence>
<keyword evidence="4 9" id="KW-0808">Transferase</keyword>